<dbReference type="PROSITE" id="PS51257">
    <property type="entry name" value="PROKAR_LIPOPROTEIN"/>
    <property type="match status" value="1"/>
</dbReference>
<accession>A0ABY4VBY1</accession>
<evidence type="ECO:0000313" key="2">
    <source>
        <dbReference type="Proteomes" id="UP001055658"/>
    </source>
</evidence>
<proteinExistence type="predicted"/>
<reference evidence="1" key="1">
    <citation type="submission" date="2022-02" db="EMBL/GenBank/DDBJ databases">
        <title>Coral-associated bacteria.</title>
        <authorList>
            <person name="Tang K."/>
            <person name="Wang X."/>
        </authorList>
    </citation>
    <scope>NUCLEOTIDE SEQUENCE</scope>
    <source>
        <strain evidence="1">SCSIO 43006</strain>
    </source>
</reference>
<dbReference type="EMBL" id="CP092418">
    <property type="protein sequence ID" value="USD21642.1"/>
    <property type="molecule type" value="Genomic_DNA"/>
</dbReference>
<dbReference type="Proteomes" id="UP001055658">
    <property type="component" value="Chromosome"/>
</dbReference>
<name>A0ABY4VBY1_9GAMM</name>
<gene>
    <name evidence="1" type="ORF">MJO52_00440</name>
</gene>
<organism evidence="1 2">
    <name type="scientific">Microbulbifer variabilis</name>
    <dbReference type="NCBI Taxonomy" id="266805"/>
    <lineage>
        <taxon>Bacteria</taxon>
        <taxon>Pseudomonadati</taxon>
        <taxon>Pseudomonadota</taxon>
        <taxon>Gammaproteobacteria</taxon>
        <taxon>Cellvibrionales</taxon>
        <taxon>Microbulbiferaceae</taxon>
        <taxon>Microbulbifer</taxon>
    </lineage>
</organism>
<keyword evidence="2" id="KW-1185">Reference proteome</keyword>
<dbReference type="RefSeq" id="WP_252084046.1">
    <property type="nucleotide sequence ID" value="NZ_CP092418.1"/>
</dbReference>
<dbReference type="Pfam" id="PF11659">
    <property type="entry name" value="DUF3261"/>
    <property type="match status" value="1"/>
</dbReference>
<evidence type="ECO:0000313" key="1">
    <source>
        <dbReference type="EMBL" id="USD21642.1"/>
    </source>
</evidence>
<dbReference type="InterPro" id="IPR021675">
    <property type="entry name" value="DUF3261"/>
</dbReference>
<protein>
    <submittedName>
        <fullName evidence="1">DUF3261 domain-containing protein</fullName>
    </submittedName>
</protein>
<sequence>MLRWLVLYFSIFTLVGCISPRVEKDKSESRSLAPLLAEQPRQMNQHLRIVYQNNVYEVIAATLLSSENMRVSLLSPEGMSLLDIAYDGNEISTHHYMRRAASLPPEKLLADIQFVYWPVTQLQKQLPVGWKLQESVVEGTYIRQLFHNGEISTEARYSTNDIWEAQVELEHKRLGYRLSIRNF</sequence>